<evidence type="ECO:0000256" key="2">
    <source>
        <dbReference type="ARBA" id="ARBA00022598"/>
    </source>
</evidence>
<evidence type="ECO:0000256" key="6">
    <source>
        <dbReference type="ARBA" id="ARBA00022917"/>
    </source>
</evidence>
<comment type="similarity">
    <text evidence="1 9">Belongs to the class-II aminoacyl-tRNA synthetase family.</text>
</comment>
<evidence type="ECO:0000256" key="4">
    <source>
        <dbReference type="ARBA" id="ARBA00022741"/>
    </source>
</evidence>
<dbReference type="GO" id="GO:0006430">
    <property type="term" value="P:lysyl-tRNA aminoacylation"/>
    <property type="evidence" value="ECO:0007669"/>
    <property type="project" value="UniProtKB-UniRule"/>
</dbReference>
<feature type="binding site" evidence="9">
    <location>
        <position position="405"/>
    </location>
    <ligand>
        <name>Mg(2+)</name>
        <dbReference type="ChEBI" id="CHEBI:18420"/>
        <label>1</label>
    </ligand>
</feature>
<keyword evidence="3 9" id="KW-0479">Metal-binding</keyword>
<dbReference type="InterPro" id="IPR004365">
    <property type="entry name" value="NA-bd_OB_tRNA"/>
</dbReference>
<name>A0A1S6U9K7_9BACT</name>
<dbReference type="PROSITE" id="PS50862">
    <property type="entry name" value="AA_TRNA_LIGASE_II"/>
    <property type="match status" value="1"/>
</dbReference>
<dbReference type="PANTHER" id="PTHR42918">
    <property type="entry name" value="LYSYL-TRNA SYNTHETASE"/>
    <property type="match status" value="1"/>
</dbReference>
<keyword evidence="7 9" id="KW-0030">Aminoacyl-tRNA synthetase</keyword>
<dbReference type="Pfam" id="PF00152">
    <property type="entry name" value="tRNA-synt_2"/>
    <property type="match status" value="1"/>
</dbReference>
<dbReference type="PRINTS" id="PR00982">
    <property type="entry name" value="TRNASYNTHLYS"/>
</dbReference>
<reference evidence="12" key="1">
    <citation type="submission" date="2016-09" db="EMBL/GenBank/DDBJ databases">
        <title>Comparative genomics of the Campylobacter concisus group.</title>
        <authorList>
            <person name="Miller W.G."/>
            <person name="Yee E."/>
            <person name="Chapman M.H."/>
            <person name="Huynh S."/>
            <person name="Bono J.L."/>
            <person name="On S.L.W."/>
            <person name="StLeger J."/>
            <person name="Foster G."/>
            <person name="Parker C.T."/>
        </authorList>
    </citation>
    <scope>NUCLEOTIDE SEQUENCE [LARGE SCALE GENOMIC DNA]</scope>
    <source>
        <strain evidence="12">RM18021</strain>
    </source>
</reference>
<dbReference type="NCBIfam" id="TIGR00499">
    <property type="entry name" value="lysS_bact"/>
    <property type="match status" value="1"/>
</dbReference>
<dbReference type="EMBL" id="CP017258">
    <property type="protein sequence ID" value="AQW88423.1"/>
    <property type="molecule type" value="Genomic_DNA"/>
</dbReference>
<dbReference type="InterPro" id="IPR045864">
    <property type="entry name" value="aa-tRNA-synth_II/BPL/LPL"/>
</dbReference>
<dbReference type="CDD" id="cd04322">
    <property type="entry name" value="LysRS_N"/>
    <property type="match status" value="1"/>
</dbReference>
<comment type="catalytic activity">
    <reaction evidence="8 9 10">
        <text>tRNA(Lys) + L-lysine + ATP = L-lysyl-tRNA(Lys) + AMP + diphosphate</text>
        <dbReference type="Rhea" id="RHEA:20792"/>
        <dbReference type="Rhea" id="RHEA-COMP:9696"/>
        <dbReference type="Rhea" id="RHEA-COMP:9697"/>
        <dbReference type="ChEBI" id="CHEBI:30616"/>
        <dbReference type="ChEBI" id="CHEBI:32551"/>
        <dbReference type="ChEBI" id="CHEBI:33019"/>
        <dbReference type="ChEBI" id="CHEBI:78442"/>
        <dbReference type="ChEBI" id="CHEBI:78529"/>
        <dbReference type="ChEBI" id="CHEBI:456215"/>
        <dbReference type="EC" id="6.1.1.6"/>
    </reaction>
</comment>
<keyword evidence="4 9" id="KW-0547">Nucleotide-binding</keyword>
<keyword evidence="12" id="KW-1185">Reference proteome</keyword>
<dbReference type="GO" id="GO:0004824">
    <property type="term" value="F:lysine-tRNA ligase activity"/>
    <property type="evidence" value="ECO:0007669"/>
    <property type="project" value="UniProtKB-UniRule"/>
</dbReference>
<dbReference type="SUPFAM" id="SSF55681">
    <property type="entry name" value="Class II aaRS and biotin synthetases"/>
    <property type="match status" value="1"/>
</dbReference>
<keyword evidence="5 9" id="KW-0067">ATP-binding</keyword>
<proteinExistence type="inferred from homology"/>
<comment type="subunit">
    <text evidence="9">Homodimer.</text>
</comment>
<organism evidence="11 12">
    <name type="scientific">Campylobacter pinnipediorum subsp. caledonicus</name>
    <dbReference type="NCBI Taxonomy" id="1874362"/>
    <lineage>
        <taxon>Bacteria</taxon>
        <taxon>Pseudomonadati</taxon>
        <taxon>Campylobacterota</taxon>
        <taxon>Epsilonproteobacteria</taxon>
        <taxon>Campylobacterales</taxon>
        <taxon>Campylobacteraceae</taxon>
        <taxon>Campylobacter</taxon>
    </lineage>
</organism>
<dbReference type="InterPro" id="IPR002313">
    <property type="entry name" value="Lys-tRNA-ligase_II"/>
</dbReference>
<evidence type="ECO:0000256" key="1">
    <source>
        <dbReference type="ARBA" id="ARBA00008226"/>
    </source>
</evidence>
<dbReference type="SUPFAM" id="SSF50249">
    <property type="entry name" value="Nucleic acid-binding proteins"/>
    <property type="match status" value="1"/>
</dbReference>
<dbReference type="InterPro" id="IPR006195">
    <property type="entry name" value="aa-tRNA-synth_II"/>
</dbReference>
<dbReference type="GeneID" id="56567230"/>
<evidence type="ECO:0000313" key="12">
    <source>
        <dbReference type="Proteomes" id="UP000190868"/>
    </source>
</evidence>
<dbReference type="Proteomes" id="UP000190868">
    <property type="component" value="Chromosome"/>
</dbReference>
<keyword evidence="9" id="KW-0963">Cytoplasm</keyword>
<dbReference type="InterPro" id="IPR004364">
    <property type="entry name" value="Aa-tRNA-synt_II"/>
</dbReference>
<dbReference type="InterPro" id="IPR018149">
    <property type="entry name" value="Lys-tRNA-synth_II_C"/>
</dbReference>
<dbReference type="AlphaFoldDB" id="A0A1S6U9K7"/>
<keyword evidence="2 9" id="KW-0436">Ligase</keyword>
<comment type="subcellular location">
    <subcellularLocation>
        <location evidence="9">Cytoplasm</location>
    </subcellularLocation>
</comment>
<dbReference type="NCBIfam" id="NF001756">
    <property type="entry name" value="PRK00484.1"/>
    <property type="match status" value="1"/>
</dbReference>
<feature type="binding site" evidence="9">
    <location>
        <position position="412"/>
    </location>
    <ligand>
        <name>Mg(2+)</name>
        <dbReference type="ChEBI" id="CHEBI:18420"/>
        <label>2</label>
    </ligand>
</feature>
<evidence type="ECO:0000256" key="7">
    <source>
        <dbReference type="ARBA" id="ARBA00023146"/>
    </source>
</evidence>
<evidence type="ECO:0000256" key="8">
    <source>
        <dbReference type="ARBA" id="ARBA00048573"/>
    </source>
</evidence>
<dbReference type="FunFam" id="2.40.50.140:FF:000024">
    <property type="entry name" value="Lysine--tRNA ligase"/>
    <property type="match status" value="1"/>
</dbReference>
<feature type="binding site" evidence="9">
    <location>
        <position position="412"/>
    </location>
    <ligand>
        <name>Mg(2+)</name>
        <dbReference type="ChEBI" id="CHEBI:18420"/>
        <label>1</label>
    </ligand>
</feature>
<dbReference type="GO" id="GO:0005829">
    <property type="term" value="C:cytosol"/>
    <property type="evidence" value="ECO:0007669"/>
    <property type="project" value="TreeGrafter"/>
</dbReference>
<dbReference type="GO" id="GO:0000049">
    <property type="term" value="F:tRNA binding"/>
    <property type="evidence" value="ECO:0007669"/>
    <property type="project" value="TreeGrafter"/>
</dbReference>
<dbReference type="InterPro" id="IPR044136">
    <property type="entry name" value="Lys-tRNA-ligase_II_N"/>
</dbReference>
<keyword evidence="9 10" id="KW-0460">Magnesium</keyword>
<dbReference type="Pfam" id="PF01336">
    <property type="entry name" value="tRNA_anti-codon"/>
    <property type="match status" value="1"/>
</dbReference>
<evidence type="ECO:0000256" key="10">
    <source>
        <dbReference type="RuleBase" id="RU000336"/>
    </source>
</evidence>
<dbReference type="CDD" id="cd00775">
    <property type="entry name" value="LysRS_core"/>
    <property type="match status" value="1"/>
</dbReference>
<evidence type="ECO:0000313" key="11">
    <source>
        <dbReference type="EMBL" id="AQW88423.1"/>
    </source>
</evidence>
<dbReference type="PANTHER" id="PTHR42918:SF15">
    <property type="entry name" value="LYSINE--TRNA LIGASE, CHLOROPLASTIC_MITOCHONDRIAL"/>
    <property type="match status" value="1"/>
</dbReference>
<dbReference type="EC" id="6.1.1.6" evidence="9"/>
<dbReference type="HAMAP" id="MF_00252">
    <property type="entry name" value="Lys_tRNA_synth_class2"/>
    <property type="match status" value="1"/>
</dbReference>
<dbReference type="Gene3D" id="2.40.50.140">
    <property type="entry name" value="Nucleic acid-binding proteins"/>
    <property type="match status" value="1"/>
</dbReference>
<sequence length="502" mass="57745">MISYNQLETQRLKTANELKEKGINPYPHFIRKDMSVAKFKSKFNYITELDDKKEDSILVSLAGRIKLMRIAGKAVFANIEDESGSIQIYFNKNTLGDDWFNEVKNNIEVGDIIRVRGYAFVTQKGEFSLHVNELQLATKAISPLPEKYHGLVDIEIRYRQRYLDMIMNPDVKKDFKTRSIVISTIRKFIEEKGFLEVETPMMHPIAGGANARPFVTFHNTLGVDRFLRIAPELYLKRLVVGGFEAVYEMNRCFRNEGMDLTHNPEFTSIEFYWAYHTYRDLMNLTEELFSTLLDALDMDKIIEFDGMKLDFSKPFARINYKKAIVEIGGIDPEIVEDREKILEKLNADGFLANDKLDLGHLQAELFDNYVEEKLINPTFIVDFPISISPLSRRSDDNPMVAERFELFIAGRELANGFNELNDPIDQYERFAAQIEGKKAGDDEAHEMDEDYVRALSHGMPPTAGEGLGIDRLVMLLTNKKSIRDVILFPAMRPLKSENKKGE</sequence>
<dbReference type="GO" id="GO:0000287">
    <property type="term" value="F:magnesium ion binding"/>
    <property type="evidence" value="ECO:0007669"/>
    <property type="project" value="UniProtKB-UniRule"/>
</dbReference>
<dbReference type="KEGG" id="cpin:CPIN18020_1590"/>
<accession>A0A1S6U9K7</accession>
<keyword evidence="6 9" id="KW-0648">Protein biosynthesis</keyword>
<protein>
    <recommendedName>
        <fullName evidence="9">Lysine--tRNA ligase</fullName>
        <ecNumber evidence="9">6.1.1.6</ecNumber>
    </recommendedName>
    <alternativeName>
        <fullName evidence="9">Lysyl-tRNA synthetase</fullName>
        <shortName evidence="9">LysRS</shortName>
    </alternativeName>
</protein>
<evidence type="ECO:0000256" key="3">
    <source>
        <dbReference type="ARBA" id="ARBA00022723"/>
    </source>
</evidence>
<evidence type="ECO:0000256" key="5">
    <source>
        <dbReference type="ARBA" id="ARBA00022840"/>
    </source>
</evidence>
<evidence type="ECO:0000256" key="9">
    <source>
        <dbReference type="HAMAP-Rule" id="MF_00252"/>
    </source>
</evidence>
<dbReference type="GO" id="GO:0005524">
    <property type="term" value="F:ATP binding"/>
    <property type="evidence" value="ECO:0007669"/>
    <property type="project" value="UniProtKB-UniRule"/>
</dbReference>
<dbReference type="Gene3D" id="3.30.930.10">
    <property type="entry name" value="Bira Bifunctional Protein, Domain 2"/>
    <property type="match status" value="1"/>
</dbReference>
<comment type="cofactor">
    <cofactor evidence="9 10">
        <name>Mg(2+)</name>
        <dbReference type="ChEBI" id="CHEBI:18420"/>
    </cofactor>
    <text evidence="9 10">Binds 3 Mg(2+) ions per subunit.</text>
</comment>
<gene>
    <name evidence="9 11" type="primary">lysS</name>
    <name evidence="11" type="ORF">CPIN18021_1644</name>
</gene>
<dbReference type="RefSeq" id="WP_078423916.1">
    <property type="nucleotide sequence ID" value="NZ_CP017018.1"/>
</dbReference>
<dbReference type="InterPro" id="IPR012340">
    <property type="entry name" value="NA-bd_OB-fold"/>
</dbReference>